<keyword evidence="5" id="KW-1185">Reference proteome</keyword>
<dbReference type="GO" id="GO:0016747">
    <property type="term" value="F:acyltransferase activity, transferring groups other than amino-acyl groups"/>
    <property type="evidence" value="ECO:0007669"/>
    <property type="project" value="InterPro"/>
</dbReference>
<dbReference type="CDD" id="cd04301">
    <property type="entry name" value="NAT_SF"/>
    <property type="match status" value="1"/>
</dbReference>
<dbReference type="RefSeq" id="WP_170143771.1">
    <property type="nucleotide sequence ID" value="NZ_CP016604.1"/>
</dbReference>
<dbReference type="Gene3D" id="3.40.630.30">
    <property type="match status" value="1"/>
</dbReference>
<proteinExistence type="predicted"/>
<organism evidence="4 5">
    <name type="scientific">Otariodibacter oris</name>
    <dbReference type="NCBI Taxonomy" id="1032623"/>
    <lineage>
        <taxon>Bacteria</taxon>
        <taxon>Pseudomonadati</taxon>
        <taxon>Pseudomonadota</taxon>
        <taxon>Gammaproteobacteria</taxon>
        <taxon>Pasteurellales</taxon>
        <taxon>Pasteurellaceae</taxon>
        <taxon>Otariodibacter</taxon>
    </lineage>
</organism>
<reference evidence="4 5" key="1">
    <citation type="submission" date="2018-10" db="EMBL/GenBank/DDBJ databases">
        <title>Genomic Encyclopedia of Type Strains, Phase IV (KMG-IV): sequencing the most valuable type-strain genomes for metagenomic binning, comparative biology and taxonomic classification.</title>
        <authorList>
            <person name="Goeker M."/>
        </authorList>
    </citation>
    <scope>NUCLEOTIDE SEQUENCE [LARGE SCALE GENOMIC DNA]</scope>
    <source>
        <strain evidence="4 5">DSM 23800</strain>
    </source>
</reference>
<evidence type="ECO:0000259" key="3">
    <source>
        <dbReference type="PROSITE" id="PS51186"/>
    </source>
</evidence>
<comment type="caution">
    <text evidence="4">The sequence shown here is derived from an EMBL/GenBank/DDBJ whole genome shotgun (WGS) entry which is preliminary data.</text>
</comment>
<dbReference type="InterPro" id="IPR050832">
    <property type="entry name" value="Bact_Acetyltransf"/>
</dbReference>
<dbReference type="InterPro" id="IPR000182">
    <property type="entry name" value="GNAT_dom"/>
</dbReference>
<accession>A0A420XED3</accession>
<keyword evidence="2 4" id="KW-0012">Acyltransferase</keyword>
<keyword evidence="1 4" id="KW-0808">Transferase</keyword>
<dbReference type="PANTHER" id="PTHR43877:SF2">
    <property type="entry name" value="AMINOALKYLPHOSPHONATE N-ACETYLTRANSFERASE-RELATED"/>
    <property type="match status" value="1"/>
</dbReference>
<gene>
    <name evidence="4" type="ORF">DES31_1950</name>
</gene>
<dbReference type="NCBIfam" id="NF008212">
    <property type="entry name" value="PRK10975.1"/>
    <property type="match status" value="1"/>
</dbReference>
<dbReference type="InterPro" id="IPR016181">
    <property type="entry name" value="Acyl_CoA_acyltransferase"/>
</dbReference>
<dbReference type="AlphaFoldDB" id="A0A420XED3"/>
<sequence>MNPIISLNEWESQFFKRKIGTVVFDRSAVMDAIFSAQDYDLITAKVSTDTIDQIDWLQQNEFELVEGSVEFSLDLANYRGDLTACYRAEPQDLASLSPLFSTAFPHSRFRPPYFLEEENQRFYHQWIRNSLSGEFDDLCLVERDEKQNIIGGVSLRIREQTAQIGLLAVNAHCRGKGIGKKLMQQSISWAIAQQATQLKIVTQLSNLAGIQLYQSFQAKITQTHYWFYRQC</sequence>
<dbReference type="SUPFAM" id="SSF55729">
    <property type="entry name" value="Acyl-CoA N-acyltransferases (Nat)"/>
    <property type="match status" value="1"/>
</dbReference>
<dbReference type="EMBL" id="RBJC01000012">
    <property type="protein sequence ID" value="RKR70506.1"/>
    <property type="molecule type" value="Genomic_DNA"/>
</dbReference>
<evidence type="ECO:0000313" key="5">
    <source>
        <dbReference type="Proteomes" id="UP000280099"/>
    </source>
</evidence>
<evidence type="ECO:0000256" key="1">
    <source>
        <dbReference type="ARBA" id="ARBA00022679"/>
    </source>
</evidence>
<dbReference type="Proteomes" id="UP000280099">
    <property type="component" value="Unassembled WGS sequence"/>
</dbReference>
<dbReference type="PANTHER" id="PTHR43877">
    <property type="entry name" value="AMINOALKYLPHOSPHONATE N-ACETYLTRANSFERASE-RELATED-RELATED"/>
    <property type="match status" value="1"/>
</dbReference>
<evidence type="ECO:0000313" key="4">
    <source>
        <dbReference type="EMBL" id="RKR70506.1"/>
    </source>
</evidence>
<dbReference type="Pfam" id="PF00583">
    <property type="entry name" value="Acetyltransf_1"/>
    <property type="match status" value="1"/>
</dbReference>
<feature type="domain" description="N-acetyltransferase" evidence="3">
    <location>
        <begin position="83"/>
        <end position="231"/>
    </location>
</feature>
<name>A0A420XED3_9PAST</name>
<evidence type="ECO:0000256" key="2">
    <source>
        <dbReference type="ARBA" id="ARBA00023315"/>
    </source>
</evidence>
<dbReference type="PROSITE" id="PS51186">
    <property type="entry name" value="GNAT"/>
    <property type="match status" value="1"/>
</dbReference>
<protein>
    <submittedName>
        <fullName evidence="4">dTDP-4-amino-4,6-dideoxy-D-galactose acyltransferase</fullName>
    </submittedName>
</protein>